<keyword evidence="4 10" id="KW-0812">Transmembrane</keyword>
<dbReference type="PANTHER" id="PTHR21137">
    <property type="entry name" value="ODORANT RECEPTOR"/>
    <property type="match status" value="1"/>
</dbReference>
<keyword evidence="12" id="KW-1185">Reference proteome</keyword>
<evidence type="ECO:0000313" key="12">
    <source>
        <dbReference type="Proteomes" id="UP000410492"/>
    </source>
</evidence>
<keyword evidence="5" id="KW-0552">Olfaction</keyword>
<dbReference type="Pfam" id="PF02949">
    <property type="entry name" value="7tm_6"/>
    <property type="match status" value="1"/>
</dbReference>
<keyword evidence="9" id="KW-0807">Transducer</keyword>
<evidence type="ECO:0008006" key="13">
    <source>
        <dbReference type="Google" id="ProtNLM"/>
    </source>
</evidence>
<gene>
    <name evidence="11" type="ORF">CALMAC_LOCUS8383</name>
</gene>
<evidence type="ECO:0000256" key="5">
    <source>
        <dbReference type="ARBA" id="ARBA00022725"/>
    </source>
</evidence>
<keyword evidence="6 10" id="KW-1133">Transmembrane helix</keyword>
<dbReference type="AlphaFoldDB" id="A0A653CE85"/>
<dbReference type="InterPro" id="IPR004117">
    <property type="entry name" value="7tm6_olfct_rcpt"/>
</dbReference>
<dbReference type="GO" id="GO:0005886">
    <property type="term" value="C:plasma membrane"/>
    <property type="evidence" value="ECO:0007669"/>
    <property type="project" value="UniProtKB-SubCell"/>
</dbReference>
<dbReference type="GO" id="GO:0007165">
    <property type="term" value="P:signal transduction"/>
    <property type="evidence" value="ECO:0007669"/>
    <property type="project" value="UniProtKB-KW"/>
</dbReference>
<evidence type="ECO:0000256" key="7">
    <source>
        <dbReference type="ARBA" id="ARBA00023136"/>
    </source>
</evidence>
<protein>
    <recommendedName>
        <fullName evidence="13">Odorant receptor</fullName>
    </recommendedName>
</protein>
<evidence type="ECO:0000256" key="9">
    <source>
        <dbReference type="ARBA" id="ARBA00023224"/>
    </source>
</evidence>
<evidence type="ECO:0000256" key="1">
    <source>
        <dbReference type="ARBA" id="ARBA00004651"/>
    </source>
</evidence>
<evidence type="ECO:0000256" key="6">
    <source>
        <dbReference type="ARBA" id="ARBA00022989"/>
    </source>
</evidence>
<organism evidence="11 12">
    <name type="scientific">Callosobruchus maculatus</name>
    <name type="common">Southern cowpea weevil</name>
    <name type="synonym">Pulse bruchid</name>
    <dbReference type="NCBI Taxonomy" id="64391"/>
    <lineage>
        <taxon>Eukaryota</taxon>
        <taxon>Metazoa</taxon>
        <taxon>Ecdysozoa</taxon>
        <taxon>Arthropoda</taxon>
        <taxon>Hexapoda</taxon>
        <taxon>Insecta</taxon>
        <taxon>Pterygota</taxon>
        <taxon>Neoptera</taxon>
        <taxon>Endopterygota</taxon>
        <taxon>Coleoptera</taxon>
        <taxon>Polyphaga</taxon>
        <taxon>Cucujiformia</taxon>
        <taxon>Chrysomeloidea</taxon>
        <taxon>Chrysomelidae</taxon>
        <taxon>Bruchinae</taxon>
        <taxon>Bruchini</taxon>
        <taxon>Callosobruchus</taxon>
    </lineage>
</organism>
<dbReference type="EMBL" id="CAACVG010007593">
    <property type="protein sequence ID" value="VEN46215.1"/>
    <property type="molecule type" value="Genomic_DNA"/>
</dbReference>
<proteinExistence type="predicted"/>
<dbReference type="PANTHER" id="PTHR21137:SF35">
    <property type="entry name" value="ODORANT RECEPTOR 19A-RELATED"/>
    <property type="match status" value="1"/>
</dbReference>
<dbReference type="GO" id="GO:0004984">
    <property type="term" value="F:olfactory receptor activity"/>
    <property type="evidence" value="ECO:0007669"/>
    <property type="project" value="InterPro"/>
</dbReference>
<evidence type="ECO:0000256" key="10">
    <source>
        <dbReference type="SAM" id="Phobius"/>
    </source>
</evidence>
<keyword evidence="3" id="KW-0716">Sensory transduction</keyword>
<name>A0A653CE85_CALMS</name>
<keyword evidence="2" id="KW-1003">Cell membrane</keyword>
<evidence type="ECO:0000313" key="11">
    <source>
        <dbReference type="EMBL" id="VEN46215.1"/>
    </source>
</evidence>
<dbReference type="GO" id="GO:0005549">
    <property type="term" value="F:odorant binding"/>
    <property type="evidence" value="ECO:0007669"/>
    <property type="project" value="InterPro"/>
</dbReference>
<keyword evidence="8" id="KW-0675">Receptor</keyword>
<comment type="subcellular location">
    <subcellularLocation>
        <location evidence="1">Cell membrane</location>
        <topology evidence="1">Multi-pass membrane protein</topology>
    </subcellularLocation>
</comment>
<evidence type="ECO:0000256" key="8">
    <source>
        <dbReference type="ARBA" id="ARBA00023170"/>
    </source>
</evidence>
<sequence length="147" mass="16831">MRQINQVFSIRLVLFFGIILITMCLEMYRSTCPDSDWKTFAESILYTTSGLYEFLSCYCFPVQFLINQADKVAEIVYQTKWYKSKHKAQSVSLMILLGQRGIKIAAGGVVNIDFITGLNTVKTMVSYCMFLKSIDIDSEESQTKPFL</sequence>
<evidence type="ECO:0000256" key="2">
    <source>
        <dbReference type="ARBA" id="ARBA00022475"/>
    </source>
</evidence>
<dbReference type="Proteomes" id="UP000410492">
    <property type="component" value="Unassembled WGS sequence"/>
</dbReference>
<dbReference type="OrthoDB" id="6759486at2759"/>
<evidence type="ECO:0000256" key="4">
    <source>
        <dbReference type="ARBA" id="ARBA00022692"/>
    </source>
</evidence>
<reference evidence="11 12" key="1">
    <citation type="submission" date="2019-01" db="EMBL/GenBank/DDBJ databases">
        <authorList>
            <person name="Sayadi A."/>
        </authorList>
    </citation>
    <scope>NUCLEOTIDE SEQUENCE [LARGE SCALE GENOMIC DNA]</scope>
</reference>
<evidence type="ECO:0000256" key="3">
    <source>
        <dbReference type="ARBA" id="ARBA00022606"/>
    </source>
</evidence>
<feature type="transmembrane region" description="Helical" evidence="10">
    <location>
        <begin position="12"/>
        <end position="28"/>
    </location>
</feature>
<keyword evidence="7 10" id="KW-0472">Membrane</keyword>
<accession>A0A653CE85</accession>